<feature type="compositionally biased region" description="Polar residues" evidence="7">
    <location>
        <begin position="423"/>
        <end position="434"/>
    </location>
</feature>
<dbReference type="PROSITE" id="PS50039">
    <property type="entry name" value="FORK_HEAD_3"/>
    <property type="match status" value="1"/>
</dbReference>
<dbReference type="PANTHER" id="PTHR45881">
    <property type="entry name" value="CHECKPOINT SUPPRESSOR 1-LIKE, ISOFORM A-RELATED"/>
    <property type="match status" value="1"/>
</dbReference>
<feature type="region of interest" description="Disordered" evidence="7">
    <location>
        <begin position="420"/>
        <end position="470"/>
    </location>
</feature>
<dbReference type="GO" id="GO:0045893">
    <property type="term" value="P:positive regulation of DNA-templated transcription"/>
    <property type="evidence" value="ECO:0007669"/>
    <property type="project" value="UniProtKB-ARBA"/>
</dbReference>
<keyword evidence="2" id="KW-0805">Transcription regulation</keyword>
<comment type="caution">
    <text evidence="10">The sequence shown here is derived from an EMBL/GenBank/DDBJ whole genome shotgun (WGS) entry which is preliminary data.</text>
</comment>
<feature type="region of interest" description="Disordered" evidence="7">
    <location>
        <begin position="640"/>
        <end position="685"/>
    </location>
</feature>
<accession>A0A6A4WBD9</accession>
<dbReference type="InterPro" id="IPR000253">
    <property type="entry name" value="FHA_dom"/>
</dbReference>
<dbReference type="SUPFAM" id="SSF49879">
    <property type="entry name" value="SMAD/FHA domain"/>
    <property type="match status" value="1"/>
</dbReference>
<evidence type="ECO:0000256" key="3">
    <source>
        <dbReference type="ARBA" id="ARBA00023125"/>
    </source>
</evidence>
<keyword evidence="4" id="KW-0804">Transcription</keyword>
<dbReference type="InterPro" id="IPR036390">
    <property type="entry name" value="WH_DNA-bd_sf"/>
</dbReference>
<reference evidence="10 11" key="1">
    <citation type="submission" date="2019-07" db="EMBL/GenBank/DDBJ databases">
        <title>Draft genome assembly of a fouling barnacle, Amphibalanus amphitrite (Darwin, 1854): The first reference genome for Thecostraca.</title>
        <authorList>
            <person name="Kim W."/>
        </authorList>
    </citation>
    <scope>NUCLEOTIDE SEQUENCE [LARGE SCALE GENOMIC DNA]</scope>
    <source>
        <strain evidence="10">SNU_AA5</strain>
        <tissue evidence="10">Soma without cirri and trophi</tissue>
    </source>
</reference>
<evidence type="ECO:0000313" key="11">
    <source>
        <dbReference type="Proteomes" id="UP000440578"/>
    </source>
</evidence>
<feature type="compositionally biased region" description="Basic and acidic residues" evidence="7">
    <location>
        <begin position="675"/>
        <end position="685"/>
    </location>
</feature>
<dbReference type="GO" id="GO:0005634">
    <property type="term" value="C:nucleus"/>
    <property type="evidence" value="ECO:0007669"/>
    <property type="project" value="UniProtKB-SubCell"/>
</dbReference>
<dbReference type="AlphaFoldDB" id="A0A6A4WBD9"/>
<keyword evidence="3 6" id="KW-0238">DNA-binding</keyword>
<evidence type="ECO:0000259" key="8">
    <source>
        <dbReference type="PROSITE" id="PS50006"/>
    </source>
</evidence>
<dbReference type="InterPro" id="IPR001766">
    <property type="entry name" value="Fork_head_dom"/>
</dbReference>
<evidence type="ECO:0000313" key="10">
    <source>
        <dbReference type="EMBL" id="KAF0302519.1"/>
    </source>
</evidence>
<dbReference type="GO" id="GO:0000978">
    <property type="term" value="F:RNA polymerase II cis-regulatory region sequence-specific DNA binding"/>
    <property type="evidence" value="ECO:0007669"/>
    <property type="project" value="TreeGrafter"/>
</dbReference>
<keyword evidence="5 6" id="KW-0539">Nucleus</keyword>
<dbReference type="InterPro" id="IPR030456">
    <property type="entry name" value="TF_fork_head_CS_2"/>
</dbReference>
<dbReference type="PRINTS" id="PR00053">
    <property type="entry name" value="FORKHEAD"/>
</dbReference>
<feature type="DNA-binding region" description="Fork-head" evidence="6">
    <location>
        <begin position="311"/>
        <end position="406"/>
    </location>
</feature>
<evidence type="ECO:0000256" key="1">
    <source>
        <dbReference type="ARBA" id="ARBA00004123"/>
    </source>
</evidence>
<name>A0A6A4WBD9_AMPAM</name>
<evidence type="ECO:0000259" key="9">
    <source>
        <dbReference type="PROSITE" id="PS50039"/>
    </source>
</evidence>
<dbReference type="InterPro" id="IPR036388">
    <property type="entry name" value="WH-like_DNA-bd_sf"/>
</dbReference>
<feature type="domain" description="Fork-head" evidence="9">
    <location>
        <begin position="311"/>
        <end position="406"/>
    </location>
</feature>
<dbReference type="Pfam" id="PF00498">
    <property type="entry name" value="FHA"/>
    <property type="match status" value="1"/>
</dbReference>
<protein>
    <submittedName>
        <fullName evidence="10">Forkhead box protein K2</fullName>
    </submittedName>
</protein>
<dbReference type="FunFam" id="1.10.10.10:FF:000030">
    <property type="entry name" value="Forkhead box protein K2"/>
    <property type="match status" value="1"/>
</dbReference>
<evidence type="ECO:0000256" key="6">
    <source>
        <dbReference type="PROSITE-ProRule" id="PRU00089"/>
    </source>
</evidence>
<dbReference type="SUPFAM" id="SSF46785">
    <property type="entry name" value="Winged helix' DNA-binding domain"/>
    <property type="match status" value="1"/>
</dbReference>
<comment type="subcellular location">
    <subcellularLocation>
        <location evidence="1 6">Nucleus</location>
    </subcellularLocation>
</comment>
<evidence type="ECO:0000256" key="4">
    <source>
        <dbReference type="ARBA" id="ARBA00023163"/>
    </source>
</evidence>
<dbReference type="Proteomes" id="UP000440578">
    <property type="component" value="Unassembled WGS sequence"/>
</dbReference>
<dbReference type="Pfam" id="PF00250">
    <property type="entry name" value="Forkhead"/>
    <property type="match status" value="1"/>
</dbReference>
<evidence type="ECO:0000256" key="7">
    <source>
        <dbReference type="SAM" id="MobiDB-lite"/>
    </source>
</evidence>
<dbReference type="InterPro" id="IPR047394">
    <property type="entry name" value="FH_FOXK1"/>
</dbReference>
<dbReference type="CDD" id="cd22688">
    <property type="entry name" value="FHA_FOXK"/>
    <property type="match status" value="1"/>
</dbReference>
<dbReference type="Gene3D" id="2.60.200.20">
    <property type="match status" value="1"/>
</dbReference>
<feature type="region of interest" description="Disordered" evidence="7">
    <location>
        <begin position="271"/>
        <end position="310"/>
    </location>
</feature>
<dbReference type="PANTHER" id="PTHR45881:SF7">
    <property type="entry name" value="CHECKPOINT SUPPRESSOR 1-LIKE, ISOFORM A-RELATED"/>
    <property type="match status" value="1"/>
</dbReference>
<dbReference type="CDD" id="cd20054">
    <property type="entry name" value="FH_FOXK1"/>
    <property type="match status" value="1"/>
</dbReference>
<dbReference type="SMART" id="SM00339">
    <property type="entry name" value="FH"/>
    <property type="match status" value="1"/>
</dbReference>
<organism evidence="10 11">
    <name type="scientific">Amphibalanus amphitrite</name>
    <name type="common">Striped barnacle</name>
    <name type="synonym">Balanus amphitrite</name>
    <dbReference type="NCBI Taxonomy" id="1232801"/>
    <lineage>
        <taxon>Eukaryota</taxon>
        <taxon>Metazoa</taxon>
        <taxon>Ecdysozoa</taxon>
        <taxon>Arthropoda</taxon>
        <taxon>Crustacea</taxon>
        <taxon>Multicrustacea</taxon>
        <taxon>Cirripedia</taxon>
        <taxon>Thoracica</taxon>
        <taxon>Thoracicalcarea</taxon>
        <taxon>Balanomorpha</taxon>
        <taxon>Balanoidea</taxon>
        <taxon>Balanidae</taxon>
        <taxon>Amphibalaninae</taxon>
        <taxon>Amphibalanus</taxon>
    </lineage>
</organism>
<dbReference type="SMART" id="SM00240">
    <property type="entry name" value="FHA"/>
    <property type="match status" value="1"/>
</dbReference>
<evidence type="ECO:0000256" key="2">
    <source>
        <dbReference type="ARBA" id="ARBA00023015"/>
    </source>
</evidence>
<dbReference type="EMBL" id="VIIS01001052">
    <property type="protein sequence ID" value="KAF0302519.1"/>
    <property type="molecule type" value="Genomic_DNA"/>
</dbReference>
<feature type="compositionally biased region" description="Low complexity" evidence="7">
    <location>
        <begin position="457"/>
        <end position="466"/>
    </location>
</feature>
<dbReference type="GO" id="GO:0000981">
    <property type="term" value="F:DNA-binding transcription factor activity, RNA polymerase II-specific"/>
    <property type="evidence" value="ECO:0007669"/>
    <property type="project" value="TreeGrafter"/>
</dbReference>
<dbReference type="OrthoDB" id="691130at2759"/>
<gene>
    <name evidence="10" type="primary">FOXK2_1</name>
    <name evidence="10" type="ORF">FJT64_025407</name>
</gene>
<dbReference type="PROSITE" id="PS50006">
    <property type="entry name" value="FHA_DOMAIN"/>
    <property type="match status" value="1"/>
</dbReference>
<keyword evidence="11" id="KW-1185">Reference proteome</keyword>
<feature type="compositionally biased region" description="Low complexity" evidence="7">
    <location>
        <begin position="286"/>
        <end position="295"/>
    </location>
</feature>
<dbReference type="Gene3D" id="1.10.10.10">
    <property type="entry name" value="Winged helix-like DNA-binding domain superfamily/Winged helix DNA-binding domain"/>
    <property type="match status" value="1"/>
</dbReference>
<proteinExistence type="predicted"/>
<sequence length="685" mass="73550">MAALAEPTDSDAWALLALRSAPASPARMRWDNNEQEPAIAKLEWRESEYWVRRNRVTIGRNSTRGEVDVDMGHSSFISRVHLEITFENPFFYLKCNGKNGIFVDGGFQRKSAPPLRLPSRCVIRFPSTSLRLTFSSLVEDEPESQPFNPLQINIPEIEPNNFASPLPSPTATISAANSCPASPRGGVGGRRRTAADTLVQAAYVVHSNQQRQRAHHLAAAAAGVEQYQLPGREREEMTLHYHQEEPLQHHSYSNGATATAVVTEDAVRVVPPSGGSAGPPFPAPTATPASVVAATAPPPRSGSPARQAEGKPPFSYAQLIVQAVSSASDKQLTLSGIYAFITKNYPYYRTADKGWQNSIRHNLSLNRYFIKVPRSQEEPGKGSFWRIDPASEAKLVEQAFRRRRQRGVPCFRTPVAGFASKSAPASPTHLSSGLATPDSLSREPSPARDTPPPAPAAPSQSAPGSPHHYTSYANFSTYQPATVIVSSGGGGGIPSVGTTHLMSALQGKRPRLVAALNGSAAPPQHQHQVVHQHQQQTVVTVQPMETDQRPAQDAEDSKTRLHAATTIFDFFAQARRASAALWALSLAIWMEFPAHSAAVSSAYIYGAYMPASVAVPLGPGGDQPVTSSAAGSVQLPRVTFWPADEGPGLSPVPADKRAASPSTTTGVPGADGQEGAEKRPRLEDD</sequence>
<evidence type="ECO:0000256" key="5">
    <source>
        <dbReference type="ARBA" id="ARBA00023242"/>
    </source>
</evidence>
<feature type="domain" description="FHA" evidence="8">
    <location>
        <begin position="56"/>
        <end position="108"/>
    </location>
</feature>
<dbReference type="PROSITE" id="PS00658">
    <property type="entry name" value="FORK_HEAD_2"/>
    <property type="match status" value="1"/>
</dbReference>
<dbReference type="InterPro" id="IPR008984">
    <property type="entry name" value="SMAD_FHA_dom_sf"/>
</dbReference>